<comment type="caution">
    <text evidence="2">The sequence shown here is derived from an EMBL/GenBank/DDBJ whole genome shotgun (WGS) entry which is preliminary data.</text>
</comment>
<protein>
    <submittedName>
        <fullName evidence="2">Uncharacterized protein</fullName>
    </submittedName>
</protein>
<gene>
    <name evidence="2" type="ORF">AVEN_207805_1</name>
</gene>
<sequence>MLYILSLQCSIRNKVEVLKWINCREIGHLAAWRGCKVLPTVPEQPPDNQEKHIPVQDSRNQRREEKDSTARGKHHRSTIRPDRLKGLLRGPARC</sequence>
<evidence type="ECO:0000256" key="1">
    <source>
        <dbReference type="SAM" id="MobiDB-lite"/>
    </source>
</evidence>
<name>A0A4Y2BWT6_ARAVE</name>
<reference evidence="2 3" key="1">
    <citation type="journal article" date="2019" name="Sci. Rep.">
        <title>Orb-weaving spider Araneus ventricosus genome elucidates the spidroin gene catalogue.</title>
        <authorList>
            <person name="Kono N."/>
            <person name="Nakamura H."/>
            <person name="Ohtoshi R."/>
            <person name="Moran D.A.P."/>
            <person name="Shinohara A."/>
            <person name="Yoshida Y."/>
            <person name="Fujiwara M."/>
            <person name="Mori M."/>
            <person name="Tomita M."/>
            <person name="Arakawa K."/>
        </authorList>
    </citation>
    <scope>NUCLEOTIDE SEQUENCE [LARGE SCALE GENOMIC DNA]</scope>
</reference>
<accession>A0A4Y2BWT6</accession>
<proteinExistence type="predicted"/>
<dbReference type="EMBL" id="BGPR01000122">
    <property type="protein sequence ID" value="GBL96642.1"/>
    <property type="molecule type" value="Genomic_DNA"/>
</dbReference>
<dbReference type="Proteomes" id="UP000499080">
    <property type="component" value="Unassembled WGS sequence"/>
</dbReference>
<keyword evidence="3" id="KW-1185">Reference proteome</keyword>
<evidence type="ECO:0000313" key="2">
    <source>
        <dbReference type="EMBL" id="GBL96642.1"/>
    </source>
</evidence>
<organism evidence="2 3">
    <name type="scientific">Araneus ventricosus</name>
    <name type="common">Orbweaver spider</name>
    <name type="synonym">Epeira ventricosa</name>
    <dbReference type="NCBI Taxonomy" id="182803"/>
    <lineage>
        <taxon>Eukaryota</taxon>
        <taxon>Metazoa</taxon>
        <taxon>Ecdysozoa</taxon>
        <taxon>Arthropoda</taxon>
        <taxon>Chelicerata</taxon>
        <taxon>Arachnida</taxon>
        <taxon>Araneae</taxon>
        <taxon>Araneomorphae</taxon>
        <taxon>Entelegynae</taxon>
        <taxon>Araneoidea</taxon>
        <taxon>Araneidae</taxon>
        <taxon>Araneus</taxon>
    </lineage>
</organism>
<feature type="compositionally biased region" description="Basic and acidic residues" evidence="1">
    <location>
        <begin position="48"/>
        <end position="70"/>
    </location>
</feature>
<evidence type="ECO:0000313" key="3">
    <source>
        <dbReference type="Proteomes" id="UP000499080"/>
    </source>
</evidence>
<dbReference type="AlphaFoldDB" id="A0A4Y2BWT6"/>
<feature type="region of interest" description="Disordered" evidence="1">
    <location>
        <begin position="38"/>
        <end position="94"/>
    </location>
</feature>